<evidence type="ECO:0000256" key="2">
    <source>
        <dbReference type="ARBA" id="ARBA00023002"/>
    </source>
</evidence>
<dbReference type="Gene3D" id="3.40.50.720">
    <property type="entry name" value="NAD(P)-binding Rossmann-like Domain"/>
    <property type="match status" value="1"/>
</dbReference>
<dbReference type="InterPro" id="IPR002347">
    <property type="entry name" value="SDR_fam"/>
</dbReference>
<keyword evidence="2" id="KW-0560">Oxidoreductase</keyword>
<organism evidence="4 5">
    <name type="scientific">Shewanella putrefaciens</name>
    <name type="common">Pseudomonas putrefaciens</name>
    <dbReference type="NCBI Taxonomy" id="24"/>
    <lineage>
        <taxon>Bacteria</taxon>
        <taxon>Pseudomonadati</taxon>
        <taxon>Pseudomonadota</taxon>
        <taxon>Gammaproteobacteria</taxon>
        <taxon>Alteromonadales</taxon>
        <taxon>Shewanellaceae</taxon>
        <taxon>Shewanella</taxon>
    </lineage>
</organism>
<evidence type="ECO:0000313" key="4">
    <source>
        <dbReference type="EMBL" id="QYX74386.1"/>
    </source>
</evidence>
<keyword evidence="5" id="KW-1185">Reference proteome</keyword>
<reference evidence="4 5" key="1">
    <citation type="submission" date="2021-08" db="EMBL/GenBank/DDBJ databases">
        <title>Shewanella putrefaciens YZ-J, complete genome.</title>
        <authorList>
            <person name="Yi Z."/>
        </authorList>
    </citation>
    <scope>NUCLEOTIDE SEQUENCE [LARGE SCALE GENOMIC DNA]</scope>
    <source>
        <strain evidence="4 5">YZ-J</strain>
    </source>
</reference>
<dbReference type="SUPFAM" id="SSF51735">
    <property type="entry name" value="NAD(P)-binding Rossmann-fold domains"/>
    <property type="match status" value="1"/>
</dbReference>
<evidence type="ECO:0000256" key="1">
    <source>
        <dbReference type="ARBA" id="ARBA00006484"/>
    </source>
</evidence>
<comment type="similarity">
    <text evidence="1 3">Belongs to the short-chain dehydrogenases/reductases (SDR) family.</text>
</comment>
<accession>A0ABX8XGL5</accession>
<evidence type="ECO:0000313" key="5">
    <source>
        <dbReference type="Proteomes" id="UP000827084"/>
    </source>
</evidence>
<proteinExistence type="inferred from homology"/>
<dbReference type="Pfam" id="PF00106">
    <property type="entry name" value="adh_short"/>
    <property type="match status" value="1"/>
</dbReference>
<dbReference type="EMBL" id="CP080635">
    <property type="protein sequence ID" value="QYX74386.1"/>
    <property type="molecule type" value="Genomic_DNA"/>
</dbReference>
<protein>
    <submittedName>
        <fullName evidence="4">SDR family NAD(P)-dependent oxidoreductase</fullName>
    </submittedName>
</protein>
<evidence type="ECO:0000256" key="3">
    <source>
        <dbReference type="RuleBase" id="RU000363"/>
    </source>
</evidence>
<sequence>MRFDKKVALITGAGSGLGRAYAIMLAERGAKVVLIDQPTVHCAEVSTDAQSVTHSINDNLNQTYDSIIKLGCDCLQFVLDVSDKAAVDRMVDTVAKSWQRIDILINNAGIYGACAFERITPEQWQRQLDVDLNGSFYLTQAVWPLMKLQNYGRIVMTTGVSGLFGDLHQVGFSAAKMALVGMVNSLSIEGEMHNIRVNSLCPQAVTAMTEKHLATAIQPLFSFDTLTATTAFLVSEHAPNGQHILAGAGSVSHGMFAEFLPMYFCEGLCTPHKLAQCWHQIYQAFPVSLHACGEDKVLSWSKLSALERDIKID</sequence>
<dbReference type="PANTHER" id="PTHR45024">
    <property type="entry name" value="DEHYDROGENASES, SHORT CHAIN"/>
    <property type="match status" value="1"/>
</dbReference>
<dbReference type="InterPro" id="IPR051687">
    <property type="entry name" value="Peroxisomal_Beta-Oxidation"/>
</dbReference>
<dbReference type="PANTHER" id="PTHR45024:SF2">
    <property type="entry name" value="SCP2 DOMAIN-CONTAINING PROTEIN"/>
    <property type="match status" value="1"/>
</dbReference>
<dbReference type="Proteomes" id="UP000827084">
    <property type="component" value="Chromosome"/>
</dbReference>
<name>A0ABX8XGL5_SHEPU</name>
<dbReference type="PRINTS" id="PR00080">
    <property type="entry name" value="SDRFAMILY"/>
</dbReference>
<dbReference type="InterPro" id="IPR036291">
    <property type="entry name" value="NAD(P)-bd_dom_sf"/>
</dbReference>
<gene>
    <name evidence="4" type="ORF">K3G22_08345</name>
</gene>
<dbReference type="RefSeq" id="WP_128090094.1">
    <property type="nucleotide sequence ID" value="NZ_CP028435.1"/>
</dbReference>
<dbReference type="GeneID" id="67443263"/>
<dbReference type="PRINTS" id="PR00081">
    <property type="entry name" value="GDHRDH"/>
</dbReference>